<feature type="domain" description="DUF427" evidence="2">
    <location>
        <begin position="4"/>
        <end position="91"/>
    </location>
</feature>
<dbReference type="EMBL" id="JASUXU010000037">
    <property type="protein sequence ID" value="KAK0318313.1"/>
    <property type="molecule type" value="Genomic_DNA"/>
</dbReference>
<dbReference type="InterPro" id="IPR007361">
    <property type="entry name" value="DUF427"/>
</dbReference>
<reference evidence="3" key="1">
    <citation type="submission" date="2021-12" db="EMBL/GenBank/DDBJ databases">
        <title>Black yeast isolated from Biological Soil Crust.</title>
        <authorList>
            <person name="Kurbessoian T."/>
        </authorList>
    </citation>
    <scope>NUCLEOTIDE SEQUENCE</scope>
    <source>
        <strain evidence="3">CCFEE 5208</strain>
    </source>
</reference>
<accession>A0AAN6J6L4</accession>
<feature type="region of interest" description="Disordered" evidence="1">
    <location>
        <begin position="112"/>
        <end position="181"/>
    </location>
</feature>
<evidence type="ECO:0000313" key="6">
    <source>
        <dbReference type="Proteomes" id="UP001175353"/>
    </source>
</evidence>
<evidence type="ECO:0000313" key="3">
    <source>
        <dbReference type="EMBL" id="KAK0318313.1"/>
    </source>
</evidence>
<proteinExistence type="predicted"/>
<reference evidence="4" key="2">
    <citation type="submission" date="2023-06" db="EMBL/GenBank/DDBJ databases">
        <title>Black Yeasts Isolated from many extreme environments.</title>
        <authorList>
            <person name="Coleine C."/>
            <person name="Stajich J.E."/>
            <person name="Selbmann L."/>
        </authorList>
    </citation>
    <scope>NUCLEOTIDE SEQUENCE</scope>
    <source>
        <strain evidence="4">CCFEE 5200</strain>
    </source>
</reference>
<protein>
    <recommendedName>
        <fullName evidence="2">DUF427 domain-containing protein</fullName>
    </recommendedName>
</protein>
<evidence type="ECO:0000313" key="5">
    <source>
        <dbReference type="Proteomes" id="UP001168146"/>
    </source>
</evidence>
<dbReference type="Proteomes" id="UP001175353">
    <property type="component" value="Unassembled WGS sequence"/>
</dbReference>
<dbReference type="PANTHER" id="PTHR34310:SF5">
    <property type="entry name" value="DUF427 DOMAIN PROTEIN (AFU_ORTHOLOGUE AFUA_3G02220)"/>
    <property type="match status" value="1"/>
</dbReference>
<dbReference type="EMBL" id="JAUJLE010000087">
    <property type="protein sequence ID" value="KAK0986478.1"/>
    <property type="molecule type" value="Genomic_DNA"/>
</dbReference>
<dbReference type="Proteomes" id="UP001168146">
    <property type="component" value="Unassembled WGS sequence"/>
</dbReference>
<evidence type="ECO:0000256" key="1">
    <source>
        <dbReference type="SAM" id="MobiDB-lite"/>
    </source>
</evidence>
<organism evidence="3 5">
    <name type="scientific">Friedmanniomyces endolithicus</name>
    <dbReference type="NCBI Taxonomy" id="329885"/>
    <lineage>
        <taxon>Eukaryota</taxon>
        <taxon>Fungi</taxon>
        <taxon>Dikarya</taxon>
        <taxon>Ascomycota</taxon>
        <taxon>Pezizomycotina</taxon>
        <taxon>Dothideomycetes</taxon>
        <taxon>Dothideomycetidae</taxon>
        <taxon>Mycosphaerellales</taxon>
        <taxon>Teratosphaeriaceae</taxon>
        <taxon>Friedmanniomyces</taxon>
    </lineage>
</organism>
<evidence type="ECO:0000259" key="2">
    <source>
        <dbReference type="Pfam" id="PF04248"/>
    </source>
</evidence>
<dbReference type="PANTHER" id="PTHR34310">
    <property type="entry name" value="DUF427 DOMAIN PROTEIN (AFU_ORTHOLOGUE AFUA_3G02220)"/>
    <property type="match status" value="1"/>
</dbReference>
<name>A0AAN6J6L4_9PEZI</name>
<dbReference type="Gene3D" id="2.170.150.40">
    <property type="entry name" value="Domain of unknown function (DUF427)"/>
    <property type="match status" value="1"/>
</dbReference>
<dbReference type="Pfam" id="PF04248">
    <property type="entry name" value="NTP_transf_9"/>
    <property type="match status" value="1"/>
</dbReference>
<sequence length="242" mass="26724">MHAKASVDGTVIAETDNYQFVEGNVYFPPDSIKDASNTLSTTSHSTHCPWKGDSSYYDIHVGGKTLNNAAWYYPKPLEKATHIKDHVAFCRSTCVVPKTLARFVRTDKNKVQIEKDQQHPQQGHQSQPQQGTPQQSQQPNPQQAQQPMNPQQIQQVQQHQNQNQPQNGNLQPGAQRQATPLSRDKHFTAALKAMAEAWHGLIGASEMMKAEAVKLCAIGVFGVTAFELAMEDVLLGGELGVD</sequence>
<gene>
    <name evidence="3" type="ORF">LTR82_010701</name>
    <name evidence="4" type="ORF">LTR91_010193</name>
</gene>
<dbReference type="InterPro" id="IPR038694">
    <property type="entry name" value="DUF427_sf"/>
</dbReference>
<keyword evidence="6" id="KW-1185">Reference proteome</keyword>
<feature type="compositionally biased region" description="Low complexity" evidence="1">
    <location>
        <begin position="119"/>
        <end position="175"/>
    </location>
</feature>
<comment type="caution">
    <text evidence="3">The sequence shown here is derived from an EMBL/GenBank/DDBJ whole genome shotgun (WGS) entry which is preliminary data.</text>
</comment>
<dbReference type="AlphaFoldDB" id="A0AAN6J6L4"/>
<evidence type="ECO:0000313" key="4">
    <source>
        <dbReference type="EMBL" id="KAK0986478.1"/>
    </source>
</evidence>